<name>A0A7Y4L7G5_9ACTN</name>
<dbReference type="RefSeq" id="WP_171679085.1">
    <property type="nucleotide sequence ID" value="NZ_JABJRC010000017.1"/>
</dbReference>
<protein>
    <submittedName>
        <fullName evidence="2">Uncharacterized protein</fullName>
    </submittedName>
</protein>
<evidence type="ECO:0000313" key="4">
    <source>
        <dbReference type="Proteomes" id="UP000553957"/>
    </source>
</evidence>
<evidence type="ECO:0000313" key="1">
    <source>
        <dbReference type="EMBL" id="MBB6570295.1"/>
    </source>
</evidence>
<dbReference type="AlphaFoldDB" id="A0A7Y4L7G5"/>
<sequence>MKPIPPGNHADVHDGSMVARATEHELVTNPIDGLLYCLRCPLVAYDLADAATEPTCPMPIDELG</sequence>
<proteinExistence type="predicted"/>
<dbReference type="Proteomes" id="UP000534306">
    <property type="component" value="Unassembled WGS sequence"/>
</dbReference>
<evidence type="ECO:0000313" key="3">
    <source>
        <dbReference type="Proteomes" id="UP000534306"/>
    </source>
</evidence>
<gene>
    <name evidence="1" type="ORF">HNR71_005932</name>
    <name evidence="2" type="ORF">HPO96_36640</name>
</gene>
<keyword evidence="3" id="KW-1185">Reference proteome</keyword>
<reference evidence="1 4" key="2">
    <citation type="submission" date="2020-08" db="EMBL/GenBank/DDBJ databases">
        <title>Sequencing the genomes of 1000 actinobacteria strains.</title>
        <authorList>
            <person name="Klenk H.-P."/>
        </authorList>
    </citation>
    <scope>NUCLEOTIDE SEQUENCE [LARGE SCALE GENOMIC DNA]</scope>
    <source>
        <strain evidence="1 4">DSM 15626</strain>
    </source>
</reference>
<reference evidence="2 3" key="1">
    <citation type="submission" date="2020-05" db="EMBL/GenBank/DDBJ databases">
        <title>Genome sequence of Kribbella sandramycini ATCC 39419.</title>
        <authorList>
            <person name="Maclea K.S."/>
            <person name="Fair J.L."/>
        </authorList>
    </citation>
    <scope>NUCLEOTIDE SEQUENCE [LARGE SCALE GENOMIC DNA]</scope>
    <source>
        <strain evidence="2 3">ATCC 39419</strain>
    </source>
</reference>
<organism evidence="2 3">
    <name type="scientific">Kribbella sandramycini</name>
    <dbReference type="NCBI Taxonomy" id="60450"/>
    <lineage>
        <taxon>Bacteria</taxon>
        <taxon>Bacillati</taxon>
        <taxon>Actinomycetota</taxon>
        <taxon>Actinomycetes</taxon>
        <taxon>Propionibacteriales</taxon>
        <taxon>Kribbellaceae</taxon>
        <taxon>Kribbella</taxon>
    </lineage>
</organism>
<comment type="caution">
    <text evidence="2">The sequence shown here is derived from an EMBL/GenBank/DDBJ whole genome shotgun (WGS) entry which is preliminary data.</text>
</comment>
<evidence type="ECO:0000313" key="2">
    <source>
        <dbReference type="EMBL" id="NOL45788.1"/>
    </source>
</evidence>
<accession>A0A7Y4L7G5</accession>
<dbReference type="EMBL" id="JABJRC010000017">
    <property type="protein sequence ID" value="NOL45788.1"/>
    <property type="molecule type" value="Genomic_DNA"/>
</dbReference>
<dbReference type="Proteomes" id="UP000553957">
    <property type="component" value="Unassembled WGS sequence"/>
</dbReference>
<dbReference type="EMBL" id="JACHKF010000001">
    <property type="protein sequence ID" value="MBB6570295.1"/>
    <property type="molecule type" value="Genomic_DNA"/>
</dbReference>